<sequence length="249" mass="29659">MIQQKLMRERDRQPIPNTTYGKPQYTAVKDDRQRIELSRGCPHNCDFCYEPEAKSMEEVKQFSIPELKRNYVEILDMNFLWQPNVLERIKELSQKKVNGKVVHYEEICGFDRRLMNQEICDALKEARFQKPRIAWDGSFKEQKQVKKTVQMLKKAGYQSNIIMLFMIVNWKIPYEECLRKLDLMKVWGVQVADCCYDGGYANAVEEYWTVSEIREIRRKCRKHNQLVNFGIDPEEFDIPDTQEKLKGED</sequence>
<dbReference type="GO" id="GO:0046872">
    <property type="term" value="F:metal ion binding"/>
    <property type="evidence" value="ECO:0007669"/>
    <property type="project" value="UniProtKB-KW"/>
</dbReference>
<proteinExistence type="predicted"/>
<evidence type="ECO:0000256" key="3">
    <source>
        <dbReference type="ARBA" id="ARBA00023004"/>
    </source>
</evidence>
<feature type="compositionally biased region" description="Basic and acidic residues" evidence="5">
    <location>
        <begin position="1"/>
        <end position="13"/>
    </location>
</feature>
<dbReference type="SUPFAM" id="SSF102114">
    <property type="entry name" value="Radical SAM enzymes"/>
    <property type="match status" value="1"/>
</dbReference>
<keyword evidence="3" id="KW-0408">Iron</keyword>
<dbReference type="Gene3D" id="3.20.20.70">
    <property type="entry name" value="Aldolase class I"/>
    <property type="match status" value="1"/>
</dbReference>
<organism evidence="6 7">
    <name type="scientific">candidate division MSBL1 archaeon SCGC-AAA382N08</name>
    <dbReference type="NCBI Taxonomy" id="1698285"/>
    <lineage>
        <taxon>Archaea</taxon>
        <taxon>Methanobacteriati</taxon>
        <taxon>Methanobacteriota</taxon>
        <taxon>candidate division MSBL1</taxon>
    </lineage>
</organism>
<keyword evidence="4" id="KW-0411">Iron-sulfur</keyword>
<keyword evidence="7" id="KW-1185">Reference proteome</keyword>
<evidence type="ECO:0000313" key="7">
    <source>
        <dbReference type="Proteomes" id="UP000070175"/>
    </source>
</evidence>
<comment type="caution">
    <text evidence="6">The sequence shown here is derived from an EMBL/GenBank/DDBJ whole genome shotgun (WGS) entry which is preliminary data.</text>
</comment>
<evidence type="ECO:0000256" key="5">
    <source>
        <dbReference type="SAM" id="MobiDB-lite"/>
    </source>
</evidence>
<accession>A0A133VQM6</accession>
<protein>
    <recommendedName>
        <fullName evidence="8">Radical SAM core domain-containing protein</fullName>
    </recommendedName>
</protein>
<evidence type="ECO:0000313" key="6">
    <source>
        <dbReference type="EMBL" id="KXB08754.1"/>
    </source>
</evidence>
<evidence type="ECO:0008006" key="8">
    <source>
        <dbReference type="Google" id="ProtNLM"/>
    </source>
</evidence>
<keyword evidence="1" id="KW-0949">S-adenosyl-L-methionine</keyword>
<evidence type="ECO:0000256" key="2">
    <source>
        <dbReference type="ARBA" id="ARBA00022723"/>
    </source>
</evidence>
<reference evidence="6 7" key="1">
    <citation type="journal article" date="2016" name="Sci. Rep.">
        <title>Metabolic traits of an uncultured archaeal lineage -MSBL1- from brine pools of the Red Sea.</title>
        <authorList>
            <person name="Mwirichia R."/>
            <person name="Alam I."/>
            <person name="Rashid M."/>
            <person name="Vinu M."/>
            <person name="Ba-Alawi W."/>
            <person name="Anthony Kamau A."/>
            <person name="Kamanda Ngugi D."/>
            <person name="Goker M."/>
            <person name="Klenk H.P."/>
            <person name="Bajic V."/>
            <person name="Stingl U."/>
        </authorList>
    </citation>
    <scope>NUCLEOTIDE SEQUENCE [LARGE SCALE GENOMIC DNA]</scope>
    <source>
        <strain evidence="6">SCGC-AAA382N08</strain>
    </source>
</reference>
<dbReference type="InterPro" id="IPR013785">
    <property type="entry name" value="Aldolase_TIM"/>
</dbReference>
<dbReference type="EMBL" id="LHYJ01000003">
    <property type="protein sequence ID" value="KXB08754.1"/>
    <property type="molecule type" value="Genomic_DNA"/>
</dbReference>
<evidence type="ECO:0000256" key="1">
    <source>
        <dbReference type="ARBA" id="ARBA00022691"/>
    </source>
</evidence>
<dbReference type="AlphaFoldDB" id="A0A133VQM6"/>
<dbReference type="CDD" id="cd01335">
    <property type="entry name" value="Radical_SAM"/>
    <property type="match status" value="1"/>
</dbReference>
<keyword evidence="2" id="KW-0479">Metal-binding</keyword>
<name>A0A133VQM6_9EURY</name>
<dbReference type="InterPro" id="IPR058240">
    <property type="entry name" value="rSAM_sf"/>
</dbReference>
<dbReference type="SFLD" id="SFLDS00029">
    <property type="entry name" value="Radical_SAM"/>
    <property type="match status" value="1"/>
</dbReference>
<evidence type="ECO:0000256" key="4">
    <source>
        <dbReference type="ARBA" id="ARBA00023014"/>
    </source>
</evidence>
<dbReference type="Proteomes" id="UP000070175">
    <property type="component" value="Unassembled WGS sequence"/>
</dbReference>
<dbReference type="GO" id="GO:0003824">
    <property type="term" value="F:catalytic activity"/>
    <property type="evidence" value="ECO:0007669"/>
    <property type="project" value="InterPro"/>
</dbReference>
<dbReference type="InterPro" id="IPR007197">
    <property type="entry name" value="rSAM"/>
</dbReference>
<dbReference type="GO" id="GO:0051536">
    <property type="term" value="F:iron-sulfur cluster binding"/>
    <property type="evidence" value="ECO:0007669"/>
    <property type="project" value="UniProtKB-KW"/>
</dbReference>
<feature type="region of interest" description="Disordered" evidence="5">
    <location>
        <begin position="1"/>
        <end position="22"/>
    </location>
</feature>
<gene>
    <name evidence="6" type="ORF">AKJ56_00365</name>
</gene>